<gene>
    <name evidence="1" type="ORF">ACOC_LOCUS12708</name>
</gene>
<proteinExistence type="predicted"/>
<reference evidence="1 2" key="2">
    <citation type="submission" date="2018-11" db="EMBL/GenBank/DDBJ databases">
        <authorList>
            <consortium name="Pathogen Informatics"/>
        </authorList>
    </citation>
    <scope>NUCLEOTIDE SEQUENCE [LARGE SCALE GENOMIC DNA]</scope>
    <source>
        <strain evidence="1 2">Costa Rica</strain>
    </source>
</reference>
<protein>
    <submittedName>
        <fullName evidence="1 3">Uncharacterized protein</fullName>
    </submittedName>
</protein>
<accession>A0A0R3Q148</accession>
<dbReference type="EMBL" id="UYYA01005176">
    <property type="protein sequence ID" value="VDM64293.1"/>
    <property type="molecule type" value="Genomic_DNA"/>
</dbReference>
<evidence type="ECO:0000313" key="2">
    <source>
        <dbReference type="Proteomes" id="UP000267027"/>
    </source>
</evidence>
<dbReference type="Proteomes" id="UP000267027">
    <property type="component" value="Unassembled WGS sequence"/>
</dbReference>
<keyword evidence="2" id="KW-1185">Reference proteome</keyword>
<sequence length="71" mass="8086">MADVSAISPFSDPCHYEWDSYWEVGGEILKKAKSSKRQPLTNNNSVKYTSLASAPQDQFIRIYDKFILTVV</sequence>
<dbReference type="AlphaFoldDB" id="A0A0R3Q148"/>
<evidence type="ECO:0000313" key="3">
    <source>
        <dbReference type="WBParaSite" id="ACOC_0001270701-mRNA-1"/>
    </source>
</evidence>
<evidence type="ECO:0000313" key="1">
    <source>
        <dbReference type="EMBL" id="VDM64293.1"/>
    </source>
</evidence>
<dbReference type="WBParaSite" id="ACOC_0001270701-mRNA-1">
    <property type="protein sequence ID" value="ACOC_0001270701-mRNA-1"/>
    <property type="gene ID" value="ACOC_0001270701"/>
</dbReference>
<organism evidence="3">
    <name type="scientific">Angiostrongylus costaricensis</name>
    <name type="common">Nematode worm</name>
    <dbReference type="NCBI Taxonomy" id="334426"/>
    <lineage>
        <taxon>Eukaryota</taxon>
        <taxon>Metazoa</taxon>
        <taxon>Ecdysozoa</taxon>
        <taxon>Nematoda</taxon>
        <taxon>Chromadorea</taxon>
        <taxon>Rhabditida</taxon>
        <taxon>Rhabditina</taxon>
        <taxon>Rhabditomorpha</taxon>
        <taxon>Strongyloidea</taxon>
        <taxon>Metastrongylidae</taxon>
        <taxon>Angiostrongylus</taxon>
    </lineage>
</organism>
<reference evidence="3" key="1">
    <citation type="submission" date="2017-02" db="UniProtKB">
        <authorList>
            <consortium name="WormBaseParasite"/>
        </authorList>
    </citation>
    <scope>IDENTIFICATION</scope>
</reference>
<name>A0A0R3Q148_ANGCS</name>